<reference evidence="2" key="1">
    <citation type="journal article" date="2021" name="Nat. Commun.">
        <title>Genetic determinants of endophytism in the Arabidopsis root mycobiome.</title>
        <authorList>
            <person name="Mesny F."/>
            <person name="Miyauchi S."/>
            <person name="Thiergart T."/>
            <person name="Pickel B."/>
            <person name="Atanasova L."/>
            <person name="Karlsson M."/>
            <person name="Huettel B."/>
            <person name="Barry K.W."/>
            <person name="Haridas S."/>
            <person name="Chen C."/>
            <person name="Bauer D."/>
            <person name="Andreopoulos W."/>
            <person name="Pangilinan J."/>
            <person name="LaButti K."/>
            <person name="Riley R."/>
            <person name="Lipzen A."/>
            <person name="Clum A."/>
            <person name="Drula E."/>
            <person name="Henrissat B."/>
            <person name="Kohler A."/>
            <person name="Grigoriev I.V."/>
            <person name="Martin F.M."/>
            <person name="Hacquard S."/>
        </authorList>
    </citation>
    <scope>NUCLEOTIDE SEQUENCE</scope>
    <source>
        <strain evidence="2">MPI-CAGE-AT-0016</strain>
    </source>
</reference>
<dbReference type="EMBL" id="JAGPXD010000004">
    <property type="protein sequence ID" value="KAH7358708.1"/>
    <property type="molecule type" value="Genomic_DNA"/>
</dbReference>
<name>A0A8K0THW5_9PEZI</name>
<protein>
    <submittedName>
        <fullName evidence="2">Uncharacterized protein</fullName>
    </submittedName>
</protein>
<feature type="compositionally biased region" description="Polar residues" evidence="1">
    <location>
        <begin position="48"/>
        <end position="62"/>
    </location>
</feature>
<proteinExistence type="predicted"/>
<feature type="region of interest" description="Disordered" evidence="1">
    <location>
        <begin position="112"/>
        <end position="150"/>
    </location>
</feature>
<comment type="caution">
    <text evidence="2">The sequence shown here is derived from an EMBL/GenBank/DDBJ whole genome shotgun (WGS) entry which is preliminary data.</text>
</comment>
<dbReference type="AlphaFoldDB" id="A0A8K0THW5"/>
<evidence type="ECO:0000313" key="3">
    <source>
        <dbReference type="Proteomes" id="UP000813385"/>
    </source>
</evidence>
<organism evidence="2 3">
    <name type="scientific">Plectosphaerella cucumerina</name>
    <dbReference type="NCBI Taxonomy" id="40658"/>
    <lineage>
        <taxon>Eukaryota</taxon>
        <taxon>Fungi</taxon>
        <taxon>Dikarya</taxon>
        <taxon>Ascomycota</taxon>
        <taxon>Pezizomycotina</taxon>
        <taxon>Sordariomycetes</taxon>
        <taxon>Hypocreomycetidae</taxon>
        <taxon>Glomerellales</taxon>
        <taxon>Plectosphaerellaceae</taxon>
        <taxon>Plectosphaerella</taxon>
    </lineage>
</organism>
<keyword evidence="3" id="KW-1185">Reference proteome</keyword>
<feature type="compositionally biased region" description="Basic and acidic residues" evidence="1">
    <location>
        <begin position="136"/>
        <end position="150"/>
    </location>
</feature>
<evidence type="ECO:0000256" key="1">
    <source>
        <dbReference type="SAM" id="MobiDB-lite"/>
    </source>
</evidence>
<sequence length="150" mass="16676">MRSFEQVLLKRACQPGDQHEQQTFLITVQLFFMVYACTVGREGITLAPTNTATSPQTQSPHRSSIGDDSHGAKVRVLLPMHPLTCRTSMMRRFHTSSKDHLTHQLRCPLADSEDARLGPCPAESSGPKGKAQCTLWEKRPDRPYGRDSGG</sequence>
<accession>A0A8K0THW5</accession>
<evidence type="ECO:0000313" key="2">
    <source>
        <dbReference type="EMBL" id="KAH7358708.1"/>
    </source>
</evidence>
<dbReference type="Proteomes" id="UP000813385">
    <property type="component" value="Unassembled WGS sequence"/>
</dbReference>
<gene>
    <name evidence="2" type="ORF">B0T11DRAFT_285017</name>
</gene>
<feature type="region of interest" description="Disordered" evidence="1">
    <location>
        <begin position="48"/>
        <end position="69"/>
    </location>
</feature>